<comment type="caution">
    <text evidence="5">The sequence shown here is derived from an EMBL/GenBank/DDBJ whole genome shotgun (WGS) entry which is preliminary data.</text>
</comment>
<evidence type="ECO:0000313" key="5">
    <source>
        <dbReference type="EMBL" id="RNL46948.1"/>
    </source>
</evidence>
<accession>A0A3N0BHA3</accession>
<evidence type="ECO:0000313" key="6">
    <source>
        <dbReference type="Proteomes" id="UP000278632"/>
    </source>
</evidence>
<dbReference type="AlphaFoldDB" id="A0A3N0BHA3"/>
<name>A0A3N0BHA3_9ACTN</name>
<reference evidence="6" key="1">
    <citation type="submission" date="2018-05" db="EMBL/GenBank/DDBJ databases">
        <title>Genome Sequencing of selected type strains of the family Eggerthellaceae.</title>
        <authorList>
            <person name="Danylec N."/>
            <person name="Stoll D.A."/>
            <person name="Doetsch A."/>
            <person name="Huch M."/>
        </authorList>
    </citation>
    <scope>NUCLEOTIDE SEQUENCE [LARGE SCALE GENOMIC DNA]</scope>
    <source>
        <strain evidence="6">DSM 16106</strain>
    </source>
</reference>
<gene>
    <name evidence="5" type="ORF">DMP08_04530</name>
</gene>
<dbReference type="PANTHER" id="PTHR43351">
    <property type="entry name" value="L(+)-TARTRATE DEHYDRATASE SUBUNIT BETA"/>
    <property type="match status" value="1"/>
</dbReference>
<dbReference type="PANTHER" id="PTHR43351:SF2">
    <property type="entry name" value="L(+)-TARTRATE DEHYDRATASE SUBUNIT BETA-RELATED"/>
    <property type="match status" value="1"/>
</dbReference>
<evidence type="ECO:0000256" key="2">
    <source>
        <dbReference type="ARBA" id="ARBA00023239"/>
    </source>
</evidence>
<dbReference type="NCBIfam" id="TIGR00723">
    <property type="entry name" value="ttdB_fumA_fumB"/>
    <property type="match status" value="1"/>
</dbReference>
<dbReference type="RefSeq" id="WP_123191776.1">
    <property type="nucleotide sequence ID" value="NZ_QICD01000005.1"/>
</dbReference>
<organism evidence="5 6">
    <name type="scientific">Paraeggerthella hongkongensis</name>
    <dbReference type="NCBI Taxonomy" id="230658"/>
    <lineage>
        <taxon>Bacteria</taxon>
        <taxon>Bacillati</taxon>
        <taxon>Actinomycetota</taxon>
        <taxon>Coriobacteriia</taxon>
        <taxon>Eggerthellales</taxon>
        <taxon>Eggerthellaceae</taxon>
        <taxon>Paraeggerthella</taxon>
    </lineage>
</organism>
<dbReference type="Gene3D" id="3.20.130.10">
    <property type="entry name" value="Fe-S hydro-lyase, tartrate dehydratase beta-type, catalytic domain"/>
    <property type="match status" value="1"/>
</dbReference>
<dbReference type="Proteomes" id="UP000278632">
    <property type="component" value="Unassembled WGS sequence"/>
</dbReference>
<evidence type="ECO:0000259" key="4">
    <source>
        <dbReference type="Pfam" id="PF05683"/>
    </source>
</evidence>
<dbReference type="Pfam" id="PF05683">
    <property type="entry name" value="Fumerase_C"/>
    <property type="match status" value="1"/>
</dbReference>
<evidence type="ECO:0000256" key="1">
    <source>
        <dbReference type="ARBA" id="ARBA00008876"/>
    </source>
</evidence>
<evidence type="ECO:0000256" key="3">
    <source>
        <dbReference type="SAM" id="MobiDB-lite"/>
    </source>
</evidence>
<feature type="region of interest" description="Disordered" evidence="3">
    <location>
        <begin position="1"/>
        <end position="20"/>
    </location>
</feature>
<dbReference type="GO" id="GO:0016836">
    <property type="term" value="F:hydro-lyase activity"/>
    <property type="evidence" value="ECO:0007669"/>
    <property type="project" value="InterPro"/>
</dbReference>
<dbReference type="OrthoDB" id="9798978at2"/>
<comment type="similarity">
    <text evidence="1">Belongs to the class-I fumarase family.</text>
</comment>
<keyword evidence="6" id="KW-1185">Reference proteome</keyword>
<dbReference type="InterPro" id="IPR036660">
    <property type="entry name" value="Fe-S_hydroAse_TtdB_cat_sf"/>
</dbReference>
<protein>
    <submittedName>
        <fullName evidence="5">TRZ/ATZ family protein</fullName>
    </submittedName>
</protein>
<dbReference type="EMBL" id="QICD01000005">
    <property type="protein sequence ID" value="RNL46948.1"/>
    <property type="molecule type" value="Genomic_DNA"/>
</dbReference>
<feature type="domain" description="Fe-S hydro-lyase tartrate dehydratase beta-type catalytic" evidence="4">
    <location>
        <begin position="17"/>
        <end position="193"/>
    </location>
</feature>
<dbReference type="InterPro" id="IPR004647">
    <property type="entry name" value="Fe-S_hydro-lyase_TtdB-typ_cat"/>
</dbReference>
<proteinExistence type="inferred from homology"/>
<keyword evidence="2" id="KW-0456">Lyase</keyword>
<dbReference type="SUPFAM" id="SSF117457">
    <property type="entry name" value="FumA C-terminal domain-like"/>
    <property type="match status" value="1"/>
</dbReference>
<sequence>MNEPSRCESDAPADPSEPSAVHLTLPLDREQVGRLRSGQEVRLTGPVYTMRDAGHARALEALRTDGRLPYDLEGQTLFYAGPTPAAAGRPLGSVGPTTASRMDFATPALMDAGVIACIGKGKRSADVIDACVRNGGVYLAAVGGIAALLATHVVASETIAWEDLGTEALRRLTLQDFPCFVAVDAQGTDLYRAIENAQA</sequence>